<dbReference type="AlphaFoldDB" id="A0A7G2CBN3"/>
<keyword evidence="1" id="KW-0812">Transmembrane</keyword>
<feature type="transmembrane region" description="Helical" evidence="1">
    <location>
        <begin position="12"/>
        <end position="37"/>
    </location>
</feature>
<evidence type="ECO:0000313" key="2">
    <source>
        <dbReference type="EMBL" id="CAD2215452.1"/>
    </source>
</evidence>
<dbReference type="GO" id="GO:0006629">
    <property type="term" value="P:lipid metabolic process"/>
    <property type="evidence" value="ECO:0007669"/>
    <property type="project" value="TreeGrafter"/>
</dbReference>
<keyword evidence="1" id="KW-0472">Membrane</keyword>
<evidence type="ECO:0000256" key="1">
    <source>
        <dbReference type="SAM" id="Phobius"/>
    </source>
</evidence>
<name>A0A7G2CBN3_9TRYP</name>
<keyword evidence="1" id="KW-1133">Transmembrane helix</keyword>
<evidence type="ECO:0008006" key="4">
    <source>
        <dbReference type="Google" id="ProtNLM"/>
    </source>
</evidence>
<dbReference type="VEuPathDB" id="TriTrypDB:ADEAN_000290700"/>
<keyword evidence="3" id="KW-1185">Reference proteome</keyword>
<gene>
    <name evidence="2" type="ORF">ADEAN_000290700</name>
</gene>
<organism evidence="2 3">
    <name type="scientific">Angomonas deanei</name>
    <dbReference type="NCBI Taxonomy" id="59799"/>
    <lineage>
        <taxon>Eukaryota</taxon>
        <taxon>Discoba</taxon>
        <taxon>Euglenozoa</taxon>
        <taxon>Kinetoplastea</taxon>
        <taxon>Metakinetoplastina</taxon>
        <taxon>Trypanosomatida</taxon>
        <taxon>Trypanosomatidae</taxon>
        <taxon>Strigomonadinae</taxon>
        <taxon>Angomonas</taxon>
    </lineage>
</organism>
<reference evidence="2 3" key="1">
    <citation type="submission" date="2020-08" db="EMBL/GenBank/DDBJ databases">
        <authorList>
            <person name="Newling K."/>
            <person name="Davey J."/>
            <person name="Forrester S."/>
        </authorList>
    </citation>
    <scope>NUCLEOTIDE SEQUENCE [LARGE SCALE GENOMIC DNA]</scope>
    <source>
        <strain evidence="3">Crithidia deanei Carvalho (ATCC PRA-265)</strain>
    </source>
</reference>
<sequence>MCSMALLSTLPYVHLTAFVFSIIAFAYFTQYHLYVCLFQQREPFQLLVAFTDILCSVFWIWYDGRYSGRPEISGRLRSPKAIYLFKNFFFEGMANYFSLKVIISSSFVIKSEQEFLTKEYRPPRVDMRDPNNQYMFSFHPHGVFPGTAIYGPKTNLWDHTVGYNSKTTVTTHCADIVFSVPLMREFPPVDVGDEC</sequence>
<dbReference type="PANTHER" id="PTHR12317:SF34">
    <property type="entry name" value="ACYLTRANSFERASE"/>
    <property type="match status" value="1"/>
</dbReference>
<evidence type="ECO:0000313" key="3">
    <source>
        <dbReference type="Proteomes" id="UP000515908"/>
    </source>
</evidence>
<accession>A0A7G2CBN3</accession>
<dbReference type="GO" id="GO:0008374">
    <property type="term" value="F:O-acyltransferase activity"/>
    <property type="evidence" value="ECO:0007669"/>
    <property type="project" value="TreeGrafter"/>
</dbReference>
<feature type="transmembrane region" description="Helical" evidence="1">
    <location>
        <begin position="44"/>
        <end position="62"/>
    </location>
</feature>
<dbReference type="EMBL" id="LR877149">
    <property type="protein sequence ID" value="CAD2215452.1"/>
    <property type="molecule type" value="Genomic_DNA"/>
</dbReference>
<proteinExistence type="predicted"/>
<dbReference type="Proteomes" id="UP000515908">
    <property type="component" value="Chromosome 05"/>
</dbReference>
<protein>
    <recommendedName>
        <fullName evidence="4">Diacylglycerol acyltransferase</fullName>
    </recommendedName>
</protein>
<dbReference type="PANTHER" id="PTHR12317">
    <property type="entry name" value="DIACYLGLYCEROL O-ACYLTRANSFERASE"/>
    <property type="match status" value="1"/>
</dbReference>